<keyword evidence="2" id="KW-1133">Transmembrane helix</keyword>
<dbReference type="Proteomes" id="UP001458880">
    <property type="component" value="Unassembled WGS sequence"/>
</dbReference>
<proteinExistence type="predicted"/>
<comment type="caution">
    <text evidence="3">The sequence shown here is derived from an EMBL/GenBank/DDBJ whole genome shotgun (WGS) entry which is preliminary data.</text>
</comment>
<keyword evidence="4" id="KW-1185">Reference proteome</keyword>
<keyword evidence="2" id="KW-0472">Membrane</keyword>
<evidence type="ECO:0000313" key="4">
    <source>
        <dbReference type="Proteomes" id="UP001458880"/>
    </source>
</evidence>
<evidence type="ECO:0000256" key="2">
    <source>
        <dbReference type="SAM" id="Phobius"/>
    </source>
</evidence>
<dbReference type="AlphaFoldDB" id="A0AAW1LFJ3"/>
<feature type="region of interest" description="Disordered" evidence="1">
    <location>
        <begin position="30"/>
        <end position="50"/>
    </location>
</feature>
<keyword evidence="2" id="KW-0812">Transmembrane</keyword>
<accession>A0AAW1LFJ3</accession>
<evidence type="ECO:0000256" key="1">
    <source>
        <dbReference type="SAM" id="MobiDB-lite"/>
    </source>
</evidence>
<evidence type="ECO:0000313" key="3">
    <source>
        <dbReference type="EMBL" id="KAK9732057.1"/>
    </source>
</evidence>
<feature type="transmembrane region" description="Helical" evidence="2">
    <location>
        <begin position="6"/>
        <end position="24"/>
    </location>
</feature>
<reference evidence="3 4" key="1">
    <citation type="journal article" date="2024" name="BMC Genomics">
        <title>De novo assembly and annotation of Popillia japonica's genome with initial clues to its potential as an invasive pest.</title>
        <authorList>
            <person name="Cucini C."/>
            <person name="Boschi S."/>
            <person name="Funari R."/>
            <person name="Cardaioli E."/>
            <person name="Iannotti N."/>
            <person name="Marturano G."/>
            <person name="Paoli F."/>
            <person name="Bruttini M."/>
            <person name="Carapelli A."/>
            <person name="Frati F."/>
            <person name="Nardi F."/>
        </authorList>
    </citation>
    <scope>NUCLEOTIDE SEQUENCE [LARGE SCALE GENOMIC DNA]</scope>
    <source>
        <strain evidence="3">DMR45628</strain>
    </source>
</reference>
<gene>
    <name evidence="3" type="ORF">QE152_g13176</name>
</gene>
<name>A0AAW1LFJ3_POPJA</name>
<protein>
    <submittedName>
        <fullName evidence="3">Uncharacterized protein</fullName>
    </submittedName>
</protein>
<dbReference type="EMBL" id="JASPKY010000123">
    <property type="protein sequence ID" value="KAK9732057.1"/>
    <property type="molecule type" value="Genomic_DNA"/>
</dbReference>
<feature type="compositionally biased region" description="Polar residues" evidence="1">
    <location>
        <begin position="30"/>
        <end position="42"/>
    </location>
</feature>
<sequence length="172" mass="18872">MTKGTTTTGLVSIVMVMAVTGVYLTKHHQNSNINNKENSPHSGNIPRETKELPAEIPLIIKIDSAEPIDDSVLYNKIVRSIKSSSSTTSRTTAIDQIGSFTKGNNTNPNLEGVQEVLPYAEKVVVKSRDQTVPSVELPAFQIGEKGDDIQEERRNKIKEVLSGEDVLDTNLR</sequence>
<organism evidence="3 4">
    <name type="scientific">Popillia japonica</name>
    <name type="common">Japanese beetle</name>
    <dbReference type="NCBI Taxonomy" id="7064"/>
    <lineage>
        <taxon>Eukaryota</taxon>
        <taxon>Metazoa</taxon>
        <taxon>Ecdysozoa</taxon>
        <taxon>Arthropoda</taxon>
        <taxon>Hexapoda</taxon>
        <taxon>Insecta</taxon>
        <taxon>Pterygota</taxon>
        <taxon>Neoptera</taxon>
        <taxon>Endopterygota</taxon>
        <taxon>Coleoptera</taxon>
        <taxon>Polyphaga</taxon>
        <taxon>Scarabaeiformia</taxon>
        <taxon>Scarabaeidae</taxon>
        <taxon>Rutelinae</taxon>
        <taxon>Popillia</taxon>
    </lineage>
</organism>